<dbReference type="STRING" id="416944.SAMN05421548_12565"/>
<gene>
    <name evidence="1" type="ORF">SAMN05421548_12565</name>
</gene>
<keyword evidence="2" id="KW-1185">Reference proteome</keyword>
<dbReference type="AlphaFoldDB" id="A0A1G6XM32"/>
<dbReference type="Proteomes" id="UP000198908">
    <property type="component" value="Unassembled WGS sequence"/>
</dbReference>
<name>A0A1G6XM32_9BURK</name>
<protein>
    <submittedName>
        <fullName evidence="1">Uncharacterized protein</fullName>
    </submittedName>
</protein>
<organism evidence="1 2">
    <name type="scientific">Paraburkholderia lycopersici</name>
    <dbReference type="NCBI Taxonomy" id="416944"/>
    <lineage>
        <taxon>Bacteria</taxon>
        <taxon>Pseudomonadati</taxon>
        <taxon>Pseudomonadota</taxon>
        <taxon>Betaproteobacteria</taxon>
        <taxon>Burkholderiales</taxon>
        <taxon>Burkholderiaceae</taxon>
        <taxon>Paraburkholderia</taxon>
    </lineage>
</organism>
<accession>A0A1G6XM32</accession>
<proteinExistence type="predicted"/>
<reference evidence="2" key="1">
    <citation type="submission" date="2016-09" db="EMBL/GenBank/DDBJ databases">
        <authorList>
            <person name="Varghese N."/>
            <person name="Submissions S."/>
        </authorList>
    </citation>
    <scope>NUCLEOTIDE SEQUENCE [LARGE SCALE GENOMIC DNA]</scope>
    <source>
        <strain evidence="2">TNe-862</strain>
    </source>
</reference>
<sequence length="51" mass="5767">MDVRGSAVRQYTAQRDGVRQCVVVDGLVELPRRYSNALCRAIVAYAAKRKR</sequence>
<evidence type="ECO:0000313" key="2">
    <source>
        <dbReference type="Proteomes" id="UP000198908"/>
    </source>
</evidence>
<evidence type="ECO:0000313" key="1">
    <source>
        <dbReference type="EMBL" id="SDD78296.1"/>
    </source>
</evidence>
<dbReference type="EMBL" id="FMYQ01000025">
    <property type="protein sequence ID" value="SDD78296.1"/>
    <property type="molecule type" value="Genomic_DNA"/>
</dbReference>